<keyword evidence="2" id="KW-0614">Plasmid</keyword>
<dbReference type="AlphaFoldDB" id="A0A9Q9PBG3"/>
<sequence>MDASAKEKRQSQIKLFFLMVIILGAAMVLYFTMPSEAEDKSSQSEPAKEVFIDHEKENNLKSDRLINEHDIEDAEKEKIQRVSKKFITEYYSYDHKKNDNLAKAKNYLTPEFYAELKNGEEKVGFAYRVIDDISFRNFEVNNGIPRLQVYVETSQLNEKKQIVRTVDVQFDIDLSRQKNDWKVSYFSVIGKGIKEHE</sequence>
<geneLocation type="plasmid" evidence="2">
    <name>p576</name>
</geneLocation>
<proteinExistence type="predicted"/>
<dbReference type="EMBL" id="LR026976">
    <property type="protein sequence ID" value="VCT93287.1"/>
    <property type="molecule type" value="Genomic_DNA"/>
</dbReference>
<protein>
    <submittedName>
        <fullName evidence="2">Uncharacterized protein</fullName>
    </submittedName>
</protein>
<gene>
    <name evidence="2" type="primary">p4</name>
    <name evidence="2" type="ORF">SBRMV_004</name>
</gene>
<organism evidence="2">
    <name type="scientific">Bacillus pumilus</name>
    <name type="common">Bacillus mesentericus</name>
    <dbReference type="NCBI Taxonomy" id="1408"/>
    <lineage>
        <taxon>Bacteria</taxon>
        <taxon>Bacillati</taxon>
        <taxon>Bacillota</taxon>
        <taxon>Bacilli</taxon>
        <taxon>Bacillales</taxon>
        <taxon>Bacillaceae</taxon>
        <taxon>Bacillus</taxon>
    </lineage>
</organism>
<evidence type="ECO:0000256" key="1">
    <source>
        <dbReference type="SAM" id="Phobius"/>
    </source>
</evidence>
<keyword evidence="1" id="KW-0812">Transmembrane</keyword>
<reference evidence="2" key="1">
    <citation type="submission" date="2018-10" db="EMBL/GenBank/DDBJ databases">
        <authorList>
            <person name="Singh K. P."/>
            <person name="Ramachandran G."/>
            <person name="Val-Calvo J."/>
            <person name="Meijer J.J. W."/>
            <person name="Miguel-Arribas A."/>
            <person name="Gago Cordoba C."/>
        </authorList>
    </citation>
    <scope>NUCLEOTIDE SEQUENCE</scope>
    <source>
        <strain evidence="2">1</strain>
        <plasmid evidence="2">p576</plasmid>
    </source>
</reference>
<feature type="transmembrane region" description="Helical" evidence="1">
    <location>
        <begin position="15"/>
        <end position="33"/>
    </location>
</feature>
<accession>A0A9Q9PBG3</accession>
<keyword evidence="1" id="KW-0472">Membrane</keyword>
<name>A0A9Q9PBG3_BACPU</name>
<evidence type="ECO:0000313" key="2">
    <source>
        <dbReference type="EMBL" id="VCT93287.1"/>
    </source>
</evidence>
<keyword evidence="1" id="KW-1133">Transmembrane helix</keyword>